<feature type="compositionally biased region" description="Basic and acidic residues" evidence="2">
    <location>
        <begin position="902"/>
        <end position="912"/>
    </location>
</feature>
<dbReference type="InterPro" id="IPR003781">
    <property type="entry name" value="CoA-bd"/>
</dbReference>
<dbReference type="InterPro" id="IPR011761">
    <property type="entry name" value="ATP-grasp"/>
</dbReference>
<proteinExistence type="predicted"/>
<reference evidence="6" key="1">
    <citation type="journal article" date="2019" name="Int. J. Syst. Evol. Microbiol.">
        <title>The Global Catalogue of Microorganisms (GCM) 10K type strain sequencing project: providing services to taxonomists for standard genome sequencing and annotation.</title>
        <authorList>
            <consortium name="The Broad Institute Genomics Platform"/>
            <consortium name="The Broad Institute Genome Sequencing Center for Infectious Disease"/>
            <person name="Wu L."/>
            <person name="Ma J."/>
        </authorList>
    </citation>
    <scope>NUCLEOTIDE SEQUENCE [LARGE SCALE GENOMIC DNA]</scope>
    <source>
        <strain evidence="6">JCM 1490</strain>
    </source>
</reference>
<dbReference type="SUPFAM" id="SSF52210">
    <property type="entry name" value="Succinyl-CoA synthetase domains"/>
    <property type="match status" value="2"/>
</dbReference>
<dbReference type="PROSITE" id="PS51186">
    <property type="entry name" value="GNAT"/>
    <property type="match status" value="1"/>
</dbReference>
<name>A0ABW2Q9A8_9MICO</name>
<dbReference type="RefSeq" id="WP_382395141.1">
    <property type="nucleotide sequence ID" value="NZ_JBHTCQ010000002.1"/>
</dbReference>
<dbReference type="Pfam" id="PF13380">
    <property type="entry name" value="CoA_binding_2"/>
    <property type="match status" value="1"/>
</dbReference>
<accession>A0ABW2Q9A8</accession>
<gene>
    <name evidence="5" type="ORF">ACFQQL_13340</name>
</gene>
<keyword evidence="6" id="KW-1185">Reference proteome</keyword>
<keyword evidence="5" id="KW-0012">Acyltransferase</keyword>
<dbReference type="GO" id="GO:0016746">
    <property type="term" value="F:acyltransferase activity"/>
    <property type="evidence" value="ECO:0007669"/>
    <property type="project" value="UniProtKB-KW"/>
</dbReference>
<dbReference type="EC" id="2.3.1.-" evidence="5"/>
<dbReference type="PROSITE" id="PS50975">
    <property type="entry name" value="ATP_GRASP"/>
    <property type="match status" value="1"/>
</dbReference>
<dbReference type="SUPFAM" id="SSF51735">
    <property type="entry name" value="NAD(P)-binding Rossmann-fold domains"/>
    <property type="match status" value="1"/>
</dbReference>
<dbReference type="InterPro" id="IPR013815">
    <property type="entry name" value="ATP_grasp_subdomain_1"/>
</dbReference>
<dbReference type="Pfam" id="PF13607">
    <property type="entry name" value="Succ_CoA_lig"/>
    <property type="match status" value="1"/>
</dbReference>
<dbReference type="Gene3D" id="3.40.630.30">
    <property type="match status" value="1"/>
</dbReference>
<organism evidence="5 6">
    <name type="scientific">Georgenia alba</name>
    <dbReference type="NCBI Taxonomy" id="2233858"/>
    <lineage>
        <taxon>Bacteria</taxon>
        <taxon>Bacillati</taxon>
        <taxon>Actinomycetota</taxon>
        <taxon>Actinomycetes</taxon>
        <taxon>Micrococcales</taxon>
        <taxon>Bogoriellaceae</taxon>
        <taxon>Georgenia</taxon>
    </lineage>
</organism>
<keyword evidence="1" id="KW-0067">ATP-binding</keyword>
<dbReference type="InterPro" id="IPR016102">
    <property type="entry name" value="Succinyl-CoA_synth-like"/>
</dbReference>
<evidence type="ECO:0000313" key="6">
    <source>
        <dbReference type="Proteomes" id="UP001596455"/>
    </source>
</evidence>
<evidence type="ECO:0000259" key="3">
    <source>
        <dbReference type="PROSITE" id="PS50975"/>
    </source>
</evidence>
<dbReference type="Pfam" id="PF13549">
    <property type="entry name" value="ATP-grasp_5"/>
    <property type="match status" value="1"/>
</dbReference>
<dbReference type="InterPro" id="IPR000182">
    <property type="entry name" value="GNAT_dom"/>
</dbReference>
<dbReference type="Pfam" id="PF00583">
    <property type="entry name" value="Acetyltransf_1"/>
    <property type="match status" value="1"/>
</dbReference>
<evidence type="ECO:0000256" key="2">
    <source>
        <dbReference type="SAM" id="MobiDB-lite"/>
    </source>
</evidence>
<feature type="domain" description="ATP-grasp" evidence="3">
    <location>
        <begin position="672"/>
        <end position="708"/>
    </location>
</feature>
<dbReference type="Gene3D" id="3.30.470.20">
    <property type="entry name" value="ATP-grasp fold, B domain"/>
    <property type="match status" value="1"/>
</dbReference>
<keyword evidence="5" id="KW-0808">Transferase</keyword>
<keyword evidence="1" id="KW-0547">Nucleotide-binding</keyword>
<evidence type="ECO:0000259" key="4">
    <source>
        <dbReference type="PROSITE" id="PS51186"/>
    </source>
</evidence>
<dbReference type="InterPro" id="IPR036291">
    <property type="entry name" value="NAD(P)-bd_dom_sf"/>
</dbReference>
<dbReference type="InterPro" id="IPR016181">
    <property type="entry name" value="Acyl_CoA_acyltransferase"/>
</dbReference>
<dbReference type="InterPro" id="IPR032875">
    <property type="entry name" value="Succ_CoA_lig_flav_dom"/>
</dbReference>
<dbReference type="Gene3D" id="3.40.50.720">
    <property type="entry name" value="NAD(P)-binding Rossmann-like Domain"/>
    <property type="match status" value="1"/>
</dbReference>
<evidence type="ECO:0000256" key="1">
    <source>
        <dbReference type="PROSITE-ProRule" id="PRU00409"/>
    </source>
</evidence>
<dbReference type="SUPFAM" id="SSF56059">
    <property type="entry name" value="Glutathione synthetase ATP-binding domain-like"/>
    <property type="match status" value="1"/>
</dbReference>
<dbReference type="SUPFAM" id="SSF55729">
    <property type="entry name" value="Acyl-CoA N-acyltransferases (Nat)"/>
    <property type="match status" value="1"/>
</dbReference>
<dbReference type="Gene3D" id="3.40.50.261">
    <property type="entry name" value="Succinyl-CoA synthetase domains"/>
    <property type="match status" value="2"/>
</dbReference>
<protein>
    <submittedName>
        <fullName evidence="5">GNAT family N-acetyltransferase</fullName>
        <ecNumber evidence="5">2.3.1.-</ecNumber>
    </submittedName>
</protein>
<dbReference type="Proteomes" id="UP001596455">
    <property type="component" value="Unassembled WGS sequence"/>
</dbReference>
<evidence type="ECO:0000313" key="5">
    <source>
        <dbReference type="EMBL" id="MFC7406100.1"/>
    </source>
</evidence>
<comment type="caution">
    <text evidence="5">The sequence shown here is derived from an EMBL/GenBank/DDBJ whole genome shotgun (WGS) entry which is preliminary data.</text>
</comment>
<dbReference type="PANTHER" id="PTHR42793">
    <property type="entry name" value="COA BINDING DOMAIN CONTAINING PROTEIN"/>
    <property type="match status" value="1"/>
</dbReference>
<dbReference type="EMBL" id="JBHTCQ010000002">
    <property type="protein sequence ID" value="MFC7406100.1"/>
    <property type="molecule type" value="Genomic_DNA"/>
</dbReference>
<feature type="domain" description="N-acetyltransferase" evidence="4">
    <location>
        <begin position="20"/>
        <end position="172"/>
    </location>
</feature>
<feature type="region of interest" description="Disordered" evidence="2">
    <location>
        <begin position="880"/>
        <end position="912"/>
    </location>
</feature>
<dbReference type="PANTHER" id="PTHR42793:SF1">
    <property type="entry name" value="PEPTIDYL-LYSINE N-ACETYLTRANSFERASE PATZ"/>
    <property type="match status" value="1"/>
</dbReference>
<dbReference type="Gene3D" id="3.30.1490.20">
    <property type="entry name" value="ATP-grasp fold, A domain"/>
    <property type="match status" value="1"/>
</dbReference>
<sequence length="912" mass="96437">MEAYPTWWEADVALRDGTPMHIRPIRPDDAEALQRMHLAQSEQSKYFRFFAPIGRLSDRDLHRFTNVDHRNRVALVLTEGEEIRAVGRFDVVTPGRAEVAFYVADTEHGRGLGSVLLEHLAAAGRERGVHTFLADVLPANARMIRVFTDAGYEVAQQYEDGVLAVSFSIEETERSWRVMAERERHAESLSMRTVLAARSVVLARLGPDDGEGDVLAAAAVRSLLTGTFTGPVHLVGVRAPVPAPAEHHESLADLTGPVELAVLAGPAEDITDAVPALRRLGVRALVVLSHGFGEIQGEAGPAGMARQRLLLRRTREAGIRLVGPASYGVIGQGDAGRYDITLWAGDPAEDVTRGIGLFCQSGPGGRTLRSTAERRQLPLASFLSAGLRVDVSGNDTLQFWSAHDPTAVGALYLESMGNPRKFSRIARHLSATKPLVAVVSGQTGQGTPPGHAVRTSRQPQRVLTELLRQAGVVRARTLPEMLDVAGLLLAQPLPAGPRTAVVSSSAALAALVADVAAAQGLQVAGSPVTLEPLAGAKQYASALGDLSARDDWDAVVVAHAPPVGGTDPEVARAIAEAAAADGRTWVTSAPGLHGLDPALRSGDVTVPATATAEDAVAALTGAVRYARWRAHAADPLVDRPGVDPVGARAMVARIVEGLPVGSRRTLDAATAARLLGHYGIEVLPATTVTDATQAVAAADRYGYPVALKTSSDVLRHRADLGGVSLDLSDAEDVREAFGRLTARTRHILGRDVPLEVQPMAPPGVACVVRGTEDDLYGPVVSFGMGGDATELLGDVSFRIPPLTAADVSDMVRSVRAAPRLFGHRKLPVVDIEALEDVIARTSMLTDDLPEVAEVSLNPVIVAEEGARIAGCTVRVARPVRQDAGRRALPSGGSVPEGTASEESSRREESVEE</sequence>